<evidence type="ECO:0000313" key="4">
    <source>
        <dbReference type="Proteomes" id="UP001224775"/>
    </source>
</evidence>
<proteinExistence type="predicted"/>
<feature type="signal peptide" evidence="2">
    <location>
        <begin position="1"/>
        <end position="19"/>
    </location>
</feature>
<evidence type="ECO:0000256" key="1">
    <source>
        <dbReference type="SAM" id="MobiDB-lite"/>
    </source>
</evidence>
<feature type="compositionally biased region" description="Low complexity" evidence="1">
    <location>
        <begin position="142"/>
        <end position="151"/>
    </location>
</feature>
<feature type="chain" id="PRO_5042037120" description="WSC domain-containing protein" evidence="2">
    <location>
        <begin position="20"/>
        <end position="185"/>
    </location>
</feature>
<organism evidence="3 4">
    <name type="scientific">Skeletonema marinoi</name>
    <dbReference type="NCBI Taxonomy" id="267567"/>
    <lineage>
        <taxon>Eukaryota</taxon>
        <taxon>Sar</taxon>
        <taxon>Stramenopiles</taxon>
        <taxon>Ochrophyta</taxon>
        <taxon>Bacillariophyta</taxon>
        <taxon>Coscinodiscophyceae</taxon>
        <taxon>Thalassiosirophycidae</taxon>
        <taxon>Thalassiosirales</taxon>
        <taxon>Skeletonemataceae</taxon>
        <taxon>Skeletonema</taxon>
        <taxon>Skeletonema marinoi-dohrnii complex</taxon>
    </lineage>
</organism>
<dbReference type="Proteomes" id="UP001224775">
    <property type="component" value="Unassembled WGS sequence"/>
</dbReference>
<evidence type="ECO:0008006" key="5">
    <source>
        <dbReference type="Google" id="ProtNLM"/>
    </source>
</evidence>
<feature type="compositionally biased region" description="Polar residues" evidence="1">
    <location>
        <begin position="176"/>
        <end position="185"/>
    </location>
</feature>
<keyword evidence="4" id="KW-1185">Reference proteome</keyword>
<feature type="region of interest" description="Disordered" evidence="1">
    <location>
        <begin position="106"/>
        <end position="185"/>
    </location>
</feature>
<sequence length="185" mass="19557">MALRLLSSILLLQANISLSHEVLHSLRASNVAFAGTLQDDGFWACKEYCVDTNTHGLTEGACTSECESMNPGQRNLVNKCKEDALPDSKPFDECYCEVASNCMHTGPGLSHTGTPTQLYTRGPPPATASPVPSPTPPNNQRSGNANSNANENGHRTTGTSTEGAGPPTIAPRTELPSASNYDALE</sequence>
<feature type="compositionally biased region" description="Pro residues" evidence="1">
    <location>
        <begin position="122"/>
        <end position="137"/>
    </location>
</feature>
<keyword evidence="2" id="KW-0732">Signal</keyword>
<name>A0AAD8Y8V0_9STRA</name>
<accession>A0AAD8Y8V0</accession>
<evidence type="ECO:0000313" key="3">
    <source>
        <dbReference type="EMBL" id="KAK1740881.1"/>
    </source>
</evidence>
<protein>
    <recommendedName>
        <fullName evidence="5">WSC domain-containing protein</fullName>
    </recommendedName>
</protein>
<dbReference type="AlphaFoldDB" id="A0AAD8Y8V0"/>
<reference evidence="3" key="1">
    <citation type="submission" date="2023-06" db="EMBL/GenBank/DDBJ databases">
        <title>Survivors Of The Sea: Transcriptome response of Skeletonema marinoi to long-term dormancy.</title>
        <authorList>
            <person name="Pinder M.I.M."/>
            <person name="Kourtchenko O."/>
            <person name="Robertson E.K."/>
            <person name="Larsson T."/>
            <person name="Maumus F."/>
            <person name="Osuna-Cruz C.M."/>
            <person name="Vancaester E."/>
            <person name="Stenow R."/>
            <person name="Vandepoele K."/>
            <person name="Ploug H."/>
            <person name="Bruchert V."/>
            <person name="Godhe A."/>
            <person name="Topel M."/>
        </authorList>
    </citation>
    <scope>NUCLEOTIDE SEQUENCE</scope>
    <source>
        <strain evidence="3">R05AC</strain>
    </source>
</reference>
<dbReference type="EMBL" id="JATAAI010000014">
    <property type="protein sequence ID" value="KAK1740881.1"/>
    <property type="molecule type" value="Genomic_DNA"/>
</dbReference>
<comment type="caution">
    <text evidence="3">The sequence shown here is derived from an EMBL/GenBank/DDBJ whole genome shotgun (WGS) entry which is preliminary data.</text>
</comment>
<evidence type="ECO:0000256" key="2">
    <source>
        <dbReference type="SAM" id="SignalP"/>
    </source>
</evidence>
<gene>
    <name evidence="3" type="ORF">QTG54_008133</name>
</gene>